<dbReference type="SUPFAM" id="SSF52980">
    <property type="entry name" value="Restriction endonuclease-like"/>
    <property type="match status" value="1"/>
</dbReference>
<dbReference type="RefSeq" id="WP_165821328.1">
    <property type="nucleotide sequence ID" value="NZ_QDGZ01000038.1"/>
</dbReference>
<gene>
    <name evidence="2" type="ORF">DDE18_22530</name>
</gene>
<evidence type="ECO:0000313" key="3">
    <source>
        <dbReference type="Proteomes" id="UP000246018"/>
    </source>
</evidence>
<keyword evidence="3" id="KW-1185">Reference proteome</keyword>
<feature type="non-terminal residue" evidence="2">
    <location>
        <position position="98"/>
    </location>
</feature>
<evidence type="ECO:0000259" key="1">
    <source>
        <dbReference type="Pfam" id="PF17946"/>
    </source>
</evidence>
<dbReference type="EMBL" id="QDGZ01000038">
    <property type="protein sequence ID" value="PVG80569.1"/>
    <property type="molecule type" value="Genomic_DNA"/>
</dbReference>
<accession>A0A2T8F4F9</accession>
<proteinExistence type="predicted"/>
<protein>
    <recommendedName>
        <fullName evidence="1">RecC C-terminal domain-containing protein</fullName>
    </recommendedName>
</protein>
<dbReference type="Proteomes" id="UP000246018">
    <property type="component" value="Unassembled WGS sequence"/>
</dbReference>
<dbReference type="InterPro" id="IPR041500">
    <property type="entry name" value="RecC_C"/>
</dbReference>
<dbReference type="Pfam" id="PF17946">
    <property type="entry name" value="RecC_C"/>
    <property type="match status" value="1"/>
</dbReference>
<feature type="domain" description="RecC C-terminal" evidence="1">
    <location>
        <begin position="8"/>
        <end position="97"/>
    </location>
</feature>
<feature type="non-terminal residue" evidence="2">
    <location>
        <position position="1"/>
    </location>
</feature>
<dbReference type="InterPro" id="IPR011335">
    <property type="entry name" value="Restrct_endonuc-II-like"/>
</dbReference>
<comment type="caution">
    <text evidence="2">The sequence shown here is derived from an EMBL/GenBank/DDBJ whole genome shotgun (WGS) entry which is preliminary data.</text>
</comment>
<name>A0A2T8F4F9_9ACTN</name>
<organism evidence="2 3">
    <name type="scientific">Nocardioides gansuensis</name>
    <dbReference type="NCBI Taxonomy" id="2138300"/>
    <lineage>
        <taxon>Bacteria</taxon>
        <taxon>Bacillati</taxon>
        <taxon>Actinomycetota</taxon>
        <taxon>Actinomycetes</taxon>
        <taxon>Propionibacteriales</taxon>
        <taxon>Nocardioidaceae</taxon>
        <taxon>Nocardioides</taxon>
    </lineage>
</organism>
<dbReference type="AlphaFoldDB" id="A0A2T8F4F9"/>
<sequence length="98" mass="10654">LVERGLELRSGPPRTLDVDIDLRDRRVTGSVDDGFGNALVTVAFSNLAAKQRFTGWRDALARAAGHPDENWTVHSVGKHRTGGQIAMVSPIPEHEARG</sequence>
<evidence type="ECO:0000313" key="2">
    <source>
        <dbReference type="EMBL" id="PVG80569.1"/>
    </source>
</evidence>
<reference evidence="2 3" key="1">
    <citation type="submission" date="2018-04" db="EMBL/GenBank/DDBJ databases">
        <title>Genome of Nocardioides gansuensis WSJ-1.</title>
        <authorList>
            <person name="Wu S."/>
            <person name="Wang G."/>
        </authorList>
    </citation>
    <scope>NUCLEOTIDE SEQUENCE [LARGE SCALE GENOMIC DNA]</scope>
    <source>
        <strain evidence="2 3">WSJ-1</strain>
    </source>
</reference>